<evidence type="ECO:0000256" key="1">
    <source>
        <dbReference type="SAM" id="MobiDB-lite"/>
    </source>
</evidence>
<accession>A0A7C2P4F1</accession>
<evidence type="ECO:0000313" key="3">
    <source>
        <dbReference type="EMBL" id="HEN16153.1"/>
    </source>
</evidence>
<dbReference type="PROSITE" id="PS50801">
    <property type="entry name" value="STAS"/>
    <property type="match status" value="1"/>
</dbReference>
<reference evidence="3" key="1">
    <citation type="journal article" date="2020" name="mSystems">
        <title>Genome- and Community-Level Interaction Insights into Carbon Utilization and Element Cycling Functions of Hydrothermarchaeota in Hydrothermal Sediment.</title>
        <authorList>
            <person name="Zhou Z."/>
            <person name="Liu Y."/>
            <person name="Xu W."/>
            <person name="Pan J."/>
            <person name="Luo Z.H."/>
            <person name="Li M."/>
        </authorList>
    </citation>
    <scope>NUCLEOTIDE SEQUENCE [LARGE SCALE GENOMIC DNA]</scope>
    <source>
        <strain evidence="3">SpSt-339</strain>
    </source>
</reference>
<feature type="compositionally biased region" description="Basic and acidic residues" evidence="1">
    <location>
        <begin position="1"/>
        <end position="12"/>
    </location>
</feature>
<name>A0A7C2P4F1_9PLAN</name>
<dbReference type="EMBL" id="DSOK01000331">
    <property type="protein sequence ID" value="HEN16153.1"/>
    <property type="molecule type" value="Genomic_DNA"/>
</dbReference>
<dbReference type="Gene3D" id="3.30.750.24">
    <property type="entry name" value="STAS domain"/>
    <property type="match status" value="1"/>
</dbReference>
<comment type="caution">
    <text evidence="3">The sequence shown here is derived from an EMBL/GenBank/DDBJ whole genome shotgun (WGS) entry which is preliminary data.</text>
</comment>
<protein>
    <submittedName>
        <fullName evidence="3">Anti-sigma factor antagonist</fullName>
    </submittedName>
</protein>
<dbReference type="InterPro" id="IPR002645">
    <property type="entry name" value="STAS_dom"/>
</dbReference>
<feature type="region of interest" description="Disordered" evidence="1">
    <location>
        <begin position="1"/>
        <end position="21"/>
    </location>
</feature>
<organism evidence="3">
    <name type="scientific">Schlesneria paludicola</name>
    <dbReference type="NCBI Taxonomy" id="360056"/>
    <lineage>
        <taxon>Bacteria</taxon>
        <taxon>Pseudomonadati</taxon>
        <taxon>Planctomycetota</taxon>
        <taxon>Planctomycetia</taxon>
        <taxon>Planctomycetales</taxon>
        <taxon>Planctomycetaceae</taxon>
        <taxon>Schlesneria</taxon>
    </lineage>
</organism>
<feature type="domain" description="STAS" evidence="2">
    <location>
        <begin position="56"/>
        <end position="129"/>
    </location>
</feature>
<dbReference type="InterPro" id="IPR036513">
    <property type="entry name" value="STAS_dom_sf"/>
</dbReference>
<dbReference type="SUPFAM" id="SSF52091">
    <property type="entry name" value="SpoIIaa-like"/>
    <property type="match status" value="1"/>
</dbReference>
<gene>
    <name evidence="3" type="ORF">ENQ76_11880</name>
</gene>
<proteinExistence type="predicted"/>
<dbReference type="CDD" id="cd07043">
    <property type="entry name" value="STAS_anti-anti-sigma_factors"/>
    <property type="match status" value="1"/>
</dbReference>
<dbReference type="AlphaFoldDB" id="A0A7C2P4F1"/>
<sequence>MSDSIHDDHEASPDDSAIRSNTSIDPGVLKVYQTGPVTVVGFGGRDVPDEVCIAGYRDQLMALINDHHCQVLAFDLSGVKLIPSGMLGVLVTLRKLVPRIELYNASPDIQDVLRLTNLISQFELKDVAI</sequence>
<evidence type="ECO:0000259" key="2">
    <source>
        <dbReference type="PROSITE" id="PS50801"/>
    </source>
</evidence>